<dbReference type="EMBL" id="BMYF01000001">
    <property type="protein sequence ID" value="GHB23827.1"/>
    <property type="molecule type" value="Genomic_DNA"/>
</dbReference>
<gene>
    <name evidence="2" type="ORF">GCM10008106_00540</name>
</gene>
<evidence type="ECO:0000313" key="2">
    <source>
        <dbReference type="EMBL" id="GHB23827.1"/>
    </source>
</evidence>
<organism evidence="2 3">
    <name type="scientific">Mongoliitalea lutea</name>
    <dbReference type="NCBI Taxonomy" id="849756"/>
    <lineage>
        <taxon>Bacteria</taxon>
        <taxon>Pseudomonadati</taxon>
        <taxon>Bacteroidota</taxon>
        <taxon>Cytophagia</taxon>
        <taxon>Cytophagales</taxon>
        <taxon>Cyclobacteriaceae</taxon>
        <taxon>Mongoliitalea</taxon>
    </lineage>
</organism>
<comment type="caution">
    <text evidence="2">The sequence shown here is derived from an EMBL/GenBank/DDBJ whole genome shotgun (WGS) entry which is preliminary data.</text>
</comment>
<dbReference type="AlphaFoldDB" id="A0A8J3CT68"/>
<sequence length="275" mass="31501">MDFIPISPESDSEFLILTIAFNEASLIERQIVLLKNNLQDPFDHIIVDNSSDLDVRKSIRDICLRHGVGYAGVPHSNPYRENKSHAAAMHWAYYQLVRKSNAKVFGFLDHDIFPLKPYSSLAKINNGIYGRVLHAYSKDSYQKKISEEVPYWSLWAGFCFFEKNLVKGFFPWSLNFFSKHFLDGFFLDTGGGLWNKLYSKMAYPGPLASYEVKQISDNGEGIQNQSFEILDDAWIHFVSLSNWRSINDIEGKKAKLEEILTQAKNQGVQTNQEIG</sequence>
<feature type="coiled-coil region" evidence="1">
    <location>
        <begin position="246"/>
        <end position="273"/>
    </location>
</feature>
<keyword evidence="1" id="KW-0175">Coiled coil</keyword>
<protein>
    <submittedName>
        <fullName evidence="2">Uncharacterized protein</fullName>
    </submittedName>
</protein>
<proteinExistence type="predicted"/>
<dbReference type="SUPFAM" id="SSF53448">
    <property type="entry name" value="Nucleotide-diphospho-sugar transferases"/>
    <property type="match status" value="1"/>
</dbReference>
<name>A0A8J3CT68_9BACT</name>
<reference evidence="2" key="1">
    <citation type="journal article" date="2014" name="Int. J. Syst. Evol. Microbiol.">
        <title>Complete genome sequence of Corynebacterium casei LMG S-19264T (=DSM 44701T), isolated from a smear-ripened cheese.</title>
        <authorList>
            <consortium name="US DOE Joint Genome Institute (JGI-PGF)"/>
            <person name="Walter F."/>
            <person name="Albersmeier A."/>
            <person name="Kalinowski J."/>
            <person name="Ruckert C."/>
        </authorList>
    </citation>
    <scope>NUCLEOTIDE SEQUENCE</scope>
    <source>
        <strain evidence="2">KCTC 23224</strain>
    </source>
</reference>
<dbReference type="Proteomes" id="UP000642809">
    <property type="component" value="Unassembled WGS sequence"/>
</dbReference>
<evidence type="ECO:0000313" key="3">
    <source>
        <dbReference type="Proteomes" id="UP000642809"/>
    </source>
</evidence>
<keyword evidence="3" id="KW-1185">Reference proteome</keyword>
<dbReference type="CDD" id="cd00761">
    <property type="entry name" value="Glyco_tranf_GTA_type"/>
    <property type="match status" value="1"/>
</dbReference>
<dbReference type="InterPro" id="IPR029044">
    <property type="entry name" value="Nucleotide-diphossugar_trans"/>
</dbReference>
<evidence type="ECO:0000256" key="1">
    <source>
        <dbReference type="SAM" id="Coils"/>
    </source>
</evidence>
<reference evidence="2" key="2">
    <citation type="submission" date="2020-09" db="EMBL/GenBank/DDBJ databases">
        <authorList>
            <person name="Sun Q."/>
            <person name="Kim S."/>
        </authorList>
    </citation>
    <scope>NUCLEOTIDE SEQUENCE</scope>
    <source>
        <strain evidence="2">KCTC 23224</strain>
    </source>
</reference>
<accession>A0A8J3CT68</accession>
<dbReference type="Gene3D" id="3.90.550.10">
    <property type="entry name" value="Spore Coat Polysaccharide Biosynthesis Protein SpsA, Chain A"/>
    <property type="match status" value="1"/>
</dbReference>